<dbReference type="SUPFAM" id="SSF53335">
    <property type="entry name" value="S-adenosyl-L-methionine-dependent methyltransferases"/>
    <property type="match status" value="1"/>
</dbReference>
<proteinExistence type="predicted"/>
<evidence type="ECO:0000313" key="2">
    <source>
        <dbReference type="Proteomes" id="UP000578112"/>
    </source>
</evidence>
<dbReference type="GO" id="GO:0008168">
    <property type="term" value="F:methyltransferase activity"/>
    <property type="evidence" value="ECO:0007669"/>
    <property type="project" value="UniProtKB-KW"/>
</dbReference>
<evidence type="ECO:0000313" key="1">
    <source>
        <dbReference type="EMBL" id="MBB4759556.1"/>
    </source>
</evidence>
<sequence>MNPRLLGDEMLRWSDLDGAHGPGPARGAALGPLLAAARGRTLFAGPHDPALIDLAPADDLTLLVRGVADGEALAARFPAATVCVGGLAKFGAEAPFDTVIALAGLEALASAEGVETSWGDSLDLLLDLLRPGGTLLLTVENHLGLHRLVALPGRPADADWTVAGEHDPSRPAGLGRVRDRLGRAAVAYAAYPDPLAPTLVLEAAELDREDVSGALSALLTRAVEPLGDVLTDPRRLAVSALRHGAAAALAPAWILAAGADADGGADVHRSLPSGRTLHDLLLRAALGRDLPAVRELLGTWLDGPAAGVPADQVVLGPAGELTAFAPAQDPAAALARFAADLIDGGYPHPWPAPQSAAELAVTLAAMTGREIDPPEPPGGRPGTDVRELLVARSRLADELAQARAKQLWYERMLVDREAELKRVQRINLVLGATAPARALLSGARAARRTARRVLRPRG</sequence>
<reference evidence="1 2" key="1">
    <citation type="submission" date="2020-08" db="EMBL/GenBank/DDBJ databases">
        <title>Sequencing the genomes of 1000 actinobacteria strains.</title>
        <authorList>
            <person name="Klenk H.-P."/>
        </authorList>
    </citation>
    <scope>NUCLEOTIDE SEQUENCE [LARGE SCALE GENOMIC DNA]</scope>
    <source>
        <strain evidence="1 2">DSM 43149</strain>
    </source>
</reference>
<keyword evidence="1" id="KW-0489">Methyltransferase</keyword>
<name>A0A7W7HRR6_9ACTN</name>
<dbReference type="Gene3D" id="3.40.50.150">
    <property type="entry name" value="Vaccinia Virus protein VP39"/>
    <property type="match status" value="1"/>
</dbReference>
<dbReference type="GO" id="GO:0032259">
    <property type="term" value="P:methylation"/>
    <property type="evidence" value="ECO:0007669"/>
    <property type="project" value="UniProtKB-KW"/>
</dbReference>
<keyword evidence="2" id="KW-1185">Reference proteome</keyword>
<dbReference type="EMBL" id="JACHNH010000001">
    <property type="protein sequence ID" value="MBB4759556.1"/>
    <property type="molecule type" value="Genomic_DNA"/>
</dbReference>
<accession>A0A7W7HRR6</accession>
<dbReference type="Proteomes" id="UP000578112">
    <property type="component" value="Unassembled WGS sequence"/>
</dbReference>
<dbReference type="InterPro" id="IPR029063">
    <property type="entry name" value="SAM-dependent_MTases_sf"/>
</dbReference>
<dbReference type="AlphaFoldDB" id="A0A7W7HRR6"/>
<protein>
    <submittedName>
        <fullName evidence="1">SAM-dependent methyltransferase</fullName>
    </submittedName>
</protein>
<comment type="caution">
    <text evidence="1">The sequence shown here is derived from an EMBL/GenBank/DDBJ whole genome shotgun (WGS) entry which is preliminary data.</text>
</comment>
<keyword evidence="1" id="KW-0808">Transferase</keyword>
<gene>
    <name evidence="1" type="ORF">BJ971_000112</name>
</gene>
<organism evidence="1 2">
    <name type="scientific">Actinoplanes digitatis</name>
    <dbReference type="NCBI Taxonomy" id="1868"/>
    <lineage>
        <taxon>Bacteria</taxon>
        <taxon>Bacillati</taxon>
        <taxon>Actinomycetota</taxon>
        <taxon>Actinomycetes</taxon>
        <taxon>Micromonosporales</taxon>
        <taxon>Micromonosporaceae</taxon>
        <taxon>Actinoplanes</taxon>
    </lineage>
</organism>
<dbReference type="RefSeq" id="WP_184988366.1">
    <property type="nucleotide sequence ID" value="NZ_BOMK01000034.1"/>
</dbReference>